<dbReference type="Pfam" id="PF00905">
    <property type="entry name" value="Transpeptidase"/>
    <property type="match status" value="1"/>
</dbReference>
<dbReference type="PANTHER" id="PTHR30627">
    <property type="entry name" value="PEPTIDOGLYCAN D,D-TRANSPEPTIDASE"/>
    <property type="match status" value="1"/>
</dbReference>
<evidence type="ECO:0000259" key="1">
    <source>
        <dbReference type="Pfam" id="PF00905"/>
    </source>
</evidence>
<evidence type="ECO:0000313" key="4">
    <source>
        <dbReference type="Proteomes" id="UP000630887"/>
    </source>
</evidence>
<dbReference type="InterPro" id="IPR012338">
    <property type="entry name" value="Beta-lactam/transpept-like"/>
</dbReference>
<sequence>MNAPLRRVGVVVMVLFGLLFANLNWVQAYKGNDYRTSPYNGRVQIDEYDRQRGYIMVSNPGSKPIALSTATNGNLNYLRSYPGGAAYAHVIGYKPVNGTATGVEQLENDFLSGTSDKLFADRLRDIFTGSHTAGGNVTLTLSKTAQDTAYEQLAKNKLGAKSGAVVALDPNTGAILAMASFPSFDPNPLVAHDSKAAEAYKRLEGQAGNPLLNRALQETYPPASTFKVLVSAAALSANRNPDTPLQAGPGYQAPGTTHVIKNATSSTCPQEQMTLKEALTVSCNTAFARLGVELGSQRLNDTARAFGFYDNSLRVGNLSATDRGLRVEESVLGPLTTSSGGDDKPNIAISSIGLNEVRVTPLQNAMVAAAIANDCSQMRPYLVERLVGPDLTTGLYSAAPKELRRSCTASEAAQLREMMVSVVENGTGKKAQISGYVVGGKTGTGTADEEANAGSDGWFIGFAMKDGRPVAAVAVILDDAGKGGSGEAARIAGLVMKGVIEDKGGK</sequence>
<evidence type="ECO:0000259" key="2">
    <source>
        <dbReference type="Pfam" id="PF21922"/>
    </source>
</evidence>
<dbReference type="InterPro" id="IPR050515">
    <property type="entry name" value="Beta-lactam/transpept"/>
</dbReference>
<reference evidence="3 4" key="1">
    <citation type="submission" date="2021-01" db="EMBL/GenBank/DDBJ databases">
        <title>Whole genome shotgun sequence of Catellatospora coxensis NBRC 107359.</title>
        <authorList>
            <person name="Komaki H."/>
            <person name="Tamura T."/>
        </authorList>
    </citation>
    <scope>NUCLEOTIDE SEQUENCE [LARGE SCALE GENOMIC DNA]</scope>
    <source>
        <strain evidence="3 4">NBRC 107359</strain>
    </source>
</reference>
<dbReference type="InterPro" id="IPR001460">
    <property type="entry name" value="PCN-bd_Tpept"/>
</dbReference>
<dbReference type="PANTHER" id="PTHR30627:SF24">
    <property type="entry name" value="PENICILLIN-BINDING PROTEIN 4B"/>
    <property type="match status" value="1"/>
</dbReference>
<dbReference type="RefSeq" id="WP_203691930.1">
    <property type="nucleotide sequence ID" value="NZ_BAAALC010000003.1"/>
</dbReference>
<keyword evidence="4" id="KW-1185">Reference proteome</keyword>
<comment type="caution">
    <text evidence="3">The sequence shown here is derived from an EMBL/GenBank/DDBJ whole genome shotgun (WGS) entry which is preliminary data.</text>
</comment>
<dbReference type="Proteomes" id="UP000630887">
    <property type="component" value="Unassembled WGS sequence"/>
</dbReference>
<dbReference type="AlphaFoldDB" id="A0A8J3L2M8"/>
<feature type="domain" description="Penicillin-binding protein transpeptidase" evidence="1">
    <location>
        <begin position="163"/>
        <end position="496"/>
    </location>
</feature>
<organism evidence="3 4">
    <name type="scientific">Catellatospora coxensis</name>
    <dbReference type="NCBI Taxonomy" id="310354"/>
    <lineage>
        <taxon>Bacteria</taxon>
        <taxon>Bacillati</taxon>
        <taxon>Actinomycetota</taxon>
        <taxon>Actinomycetes</taxon>
        <taxon>Micromonosporales</taxon>
        <taxon>Micromonosporaceae</taxon>
        <taxon>Catellatospora</taxon>
    </lineage>
</organism>
<dbReference type="GO" id="GO:0008658">
    <property type="term" value="F:penicillin binding"/>
    <property type="evidence" value="ECO:0007669"/>
    <property type="project" value="InterPro"/>
</dbReference>
<dbReference type="GO" id="GO:0071555">
    <property type="term" value="P:cell wall organization"/>
    <property type="evidence" value="ECO:0007669"/>
    <property type="project" value="TreeGrafter"/>
</dbReference>
<dbReference type="EMBL" id="BONI01000015">
    <property type="protein sequence ID" value="GIG05520.1"/>
    <property type="molecule type" value="Genomic_DNA"/>
</dbReference>
<dbReference type="Pfam" id="PF21922">
    <property type="entry name" value="PBP_dimer_2"/>
    <property type="match status" value="1"/>
</dbReference>
<gene>
    <name evidence="3" type="primary">pbpA</name>
    <name evidence="3" type="ORF">Cco03nite_22200</name>
</gene>
<evidence type="ECO:0000313" key="3">
    <source>
        <dbReference type="EMBL" id="GIG05520.1"/>
    </source>
</evidence>
<dbReference type="SUPFAM" id="SSF56601">
    <property type="entry name" value="beta-lactamase/transpeptidase-like"/>
    <property type="match status" value="1"/>
</dbReference>
<protein>
    <submittedName>
        <fullName evidence="3">Penicillin-binding protein A</fullName>
    </submittedName>
</protein>
<dbReference type="InterPro" id="IPR054120">
    <property type="entry name" value="PBPA_dimer"/>
</dbReference>
<dbReference type="GO" id="GO:0005886">
    <property type="term" value="C:plasma membrane"/>
    <property type="evidence" value="ECO:0007669"/>
    <property type="project" value="TreeGrafter"/>
</dbReference>
<name>A0A8J3L2M8_9ACTN</name>
<dbReference type="Gene3D" id="3.40.710.10">
    <property type="entry name" value="DD-peptidase/beta-lactamase superfamily"/>
    <property type="match status" value="1"/>
</dbReference>
<dbReference type="GO" id="GO:0071972">
    <property type="term" value="F:peptidoglycan L,D-transpeptidase activity"/>
    <property type="evidence" value="ECO:0007669"/>
    <property type="project" value="TreeGrafter"/>
</dbReference>
<dbReference type="Gene3D" id="3.90.1310.10">
    <property type="entry name" value="Penicillin-binding protein 2a (Domain 2)"/>
    <property type="match status" value="1"/>
</dbReference>
<accession>A0A8J3L2M8</accession>
<feature type="domain" description="Penicillin binding protein A dimerisation" evidence="2">
    <location>
        <begin position="52"/>
        <end position="137"/>
    </location>
</feature>
<proteinExistence type="predicted"/>